<dbReference type="EMBL" id="JAPWDV010000003">
    <property type="protein sequence ID" value="KAJ6216657.1"/>
    <property type="molecule type" value="Genomic_DNA"/>
</dbReference>
<evidence type="ECO:0000313" key="4">
    <source>
        <dbReference type="Proteomes" id="UP001142055"/>
    </source>
</evidence>
<evidence type="ECO:0000313" key="3">
    <source>
        <dbReference type="EMBL" id="KAJ6216657.1"/>
    </source>
</evidence>
<keyword evidence="2" id="KW-0472">Membrane</keyword>
<feature type="transmembrane region" description="Helical" evidence="2">
    <location>
        <begin position="31"/>
        <end position="48"/>
    </location>
</feature>
<proteinExistence type="predicted"/>
<keyword evidence="2" id="KW-0812">Transmembrane</keyword>
<keyword evidence="4" id="KW-1185">Reference proteome</keyword>
<protein>
    <submittedName>
        <fullName evidence="3">Uncharacterized protein</fullName>
    </submittedName>
</protein>
<feature type="compositionally biased region" description="Gly residues" evidence="1">
    <location>
        <begin position="16"/>
        <end position="25"/>
    </location>
</feature>
<gene>
    <name evidence="3" type="ORF">RDWZM_007814</name>
</gene>
<feature type="region of interest" description="Disordered" evidence="1">
    <location>
        <begin position="11"/>
        <end position="32"/>
    </location>
</feature>
<feature type="region of interest" description="Disordered" evidence="1">
    <location>
        <begin position="66"/>
        <end position="92"/>
    </location>
</feature>
<dbReference type="Proteomes" id="UP001142055">
    <property type="component" value="Chromosome 3"/>
</dbReference>
<accession>A0A9Q0M297</accession>
<comment type="caution">
    <text evidence="3">The sequence shown here is derived from an EMBL/GenBank/DDBJ whole genome shotgun (WGS) entry which is preliminary data.</text>
</comment>
<organism evidence="3 4">
    <name type="scientific">Blomia tropicalis</name>
    <name type="common">Mite</name>
    <dbReference type="NCBI Taxonomy" id="40697"/>
    <lineage>
        <taxon>Eukaryota</taxon>
        <taxon>Metazoa</taxon>
        <taxon>Ecdysozoa</taxon>
        <taxon>Arthropoda</taxon>
        <taxon>Chelicerata</taxon>
        <taxon>Arachnida</taxon>
        <taxon>Acari</taxon>
        <taxon>Acariformes</taxon>
        <taxon>Sarcoptiformes</taxon>
        <taxon>Astigmata</taxon>
        <taxon>Glycyphagoidea</taxon>
        <taxon>Echimyopodidae</taxon>
        <taxon>Blomia</taxon>
    </lineage>
</organism>
<sequence>MGNNISHCMVDDGGGDVDGGGGDGGGRTEDAGSSSSLLLLLLSFFFSLQMNVSRFRLTLVQYKHTHTRKCNGKKEKNGRKEILTHDKTRRQR</sequence>
<evidence type="ECO:0000256" key="2">
    <source>
        <dbReference type="SAM" id="Phobius"/>
    </source>
</evidence>
<feature type="compositionally biased region" description="Basic and acidic residues" evidence="1">
    <location>
        <begin position="72"/>
        <end position="86"/>
    </location>
</feature>
<reference evidence="3" key="1">
    <citation type="submission" date="2022-12" db="EMBL/GenBank/DDBJ databases">
        <title>Genome assemblies of Blomia tropicalis.</title>
        <authorList>
            <person name="Cui Y."/>
        </authorList>
    </citation>
    <scope>NUCLEOTIDE SEQUENCE</scope>
    <source>
        <tissue evidence="3">Adult mites</tissue>
    </source>
</reference>
<dbReference type="AlphaFoldDB" id="A0A9Q0M297"/>
<name>A0A9Q0M297_BLOTA</name>
<keyword evidence="2" id="KW-1133">Transmembrane helix</keyword>
<evidence type="ECO:0000256" key="1">
    <source>
        <dbReference type="SAM" id="MobiDB-lite"/>
    </source>
</evidence>